<dbReference type="InterPro" id="IPR044287">
    <property type="entry name" value="SGS3"/>
</dbReference>
<name>A0AAV7FB98_ARIFI</name>
<evidence type="ECO:0000256" key="3">
    <source>
        <dbReference type="ARBA" id="ARBA00024022"/>
    </source>
</evidence>
<feature type="compositionally biased region" description="Polar residues" evidence="4">
    <location>
        <begin position="28"/>
        <end position="39"/>
    </location>
</feature>
<dbReference type="Proteomes" id="UP000825729">
    <property type="component" value="Unassembled WGS sequence"/>
</dbReference>
<evidence type="ECO:0000256" key="4">
    <source>
        <dbReference type="SAM" id="MobiDB-lite"/>
    </source>
</evidence>
<gene>
    <name evidence="7" type="ORF">H6P81_001560</name>
</gene>
<organism evidence="7 8">
    <name type="scientific">Aristolochia fimbriata</name>
    <name type="common">White veined hardy Dutchman's pipe vine</name>
    <dbReference type="NCBI Taxonomy" id="158543"/>
    <lineage>
        <taxon>Eukaryota</taxon>
        <taxon>Viridiplantae</taxon>
        <taxon>Streptophyta</taxon>
        <taxon>Embryophyta</taxon>
        <taxon>Tracheophyta</taxon>
        <taxon>Spermatophyta</taxon>
        <taxon>Magnoliopsida</taxon>
        <taxon>Magnoliidae</taxon>
        <taxon>Piperales</taxon>
        <taxon>Aristolochiaceae</taxon>
        <taxon>Aristolochia</taxon>
    </lineage>
</organism>
<keyword evidence="2" id="KW-0943">RNA-mediated gene silencing</keyword>
<evidence type="ECO:0000259" key="5">
    <source>
        <dbReference type="Pfam" id="PF03468"/>
    </source>
</evidence>
<dbReference type="PANTHER" id="PTHR46602:SF1">
    <property type="entry name" value="PROTEIN SUPPRESSOR OF GENE SILENCING 3"/>
    <property type="match status" value="1"/>
</dbReference>
<feature type="region of interest" description="Disordered" evidence="4">
    <location>
        <begin position="164"/>
        <end position="222"/>
    </location>
</feature>
<evidence type="ECO:0000313" key="8">
    <source>
        <dbReference type="Proteomes" id="UP000825729"/>
    </source>
</evidence>
<keyword evidence="1" id="KW-0175">Coiled coil</keyword>
<feature type="region of interest" description="Disordered" evidence="4">
    <location>
        <begin position="1"/>
        <end position="131"/>
    </location>
</feature>
<dbReference type="Gene3D" id="3.30.70.2890">
    <property type="entry name" value="XS domain"/>
    <property type="match status" value="1"/>
</dbReference>
<accession>A0AAV7FB98</accession>
<evidence type="ECO:0000256" key="1">
    <source>
        <dbReference type="ARBA" id="ARBA00023054"/>
    </source>
</evidence>
<proteinExistence type="inferred from homology"/>
<evidence type="ECO:0000259" key="6">
    <source>
        <dbReference type="Pfam" id="PF03470"/>
    </source>
</evidence>
<dbReference type="Pfam" id="PF03468">
    <property type="entry name" value="XS"/>
    <property type="match status" value="1"/>
</dbReference>
<feature type="domain" description="Zinc finger-XS" evidence="6">
    <location>
        <begin position="255"/>
        <end position="293"/>
    </location>
</feature>
<dbReference type="Pfam" id="PF03470">
    <property type="entry name" value="zf-XS"/>
    <property type="match status" value="1"/>
</dbReference>
<dbReference type="InterPro" id="IPR005380">
    <property type="entry name" value="XS_domain"/>
</dbReference>
<dbReference type="PANTHER" id="PTHR46602">
    <property type="entry name" value="PROTEIN SUPPRESSOR OF GENE SILENCING 3"/>
    <property type="match status" value="1"/>
</dbReference>
<dbReference type="GO" id="GO:0031047">
    <property type="term" value="P:regulatory ncRNA-mediated gene silencing"/>
    <property type="evidence" value="ECO:0007669"/>
    <property type="project" value="UniProtKB-KW"/>
</dbReference>
<sequence length="653" mass="74470">MNSKQGTGKTSLASNASPKQTFSRESDTGIMSSQVNRVNNDLVDPVLGSEHDDGWEAAKKSKNRNMNLAAKTRGASSSSPKAWSHQEMQQKPTVGNNAWKVKGSGNNWQYQAPEPRKPAGRGNINVKSGPSTGKNWELAYMVPTSPITPPLQNGWQWAARSSNKVPVDARCSNDVRSAGGSYVNNTDQHPVDSESDGDELVEDSEDDIVSDDYDSDASQKSHDTRKRSKWFKAFFEALDKLAVEELSDPQRQWHCPACQDGPGAIDWYIGLQPLMTHAKTKGSQRVRLHRELAELLEQELCLRNTSVIPPSEAFGKWKGLRSSLTDQEIVWPPMVIIRNTLLEKDENDKWIGMGNQELLDCFGSYHAVKARHSYGPQGHRGISVLVFESSAVGYHEAERLHKQFQEQGRDRDAWESRPVLFYPGGKRQLYGYMGRKEDLDYFNQHSQGKSRVKFDMVSYKEKVVGGMKQMSEDNQQLIWLKNKDAERKALKETVGLMSNQLRIAKEENHILQLRTKKQFDENKEEMDNMEKFFHEKIAAMLDAREAKEQAFDHALQEDRAAELSNVGTGTSEDHKHRQEEIARFINSQEKCVDEFDVERELLEKAYKEKRTEMKRRHHEEEMKLENIYDDDLNNLFEKYSQNAPRPSAPYGNS</sequence>
<protein>
    <submittedName>
        <fullName evidence="7">Uncharacterized protein</fullName>
    </submittedName>
</protein>
<reference evidence="7 8" key="1">
    <citation type="submission" date="2021-07" db="EMBL/GenBank/DDBJ databases">
        <title>The Aristolochia fimbriata genome: insights into angiosperm evolution, floral development and chemical biosynthesis.</title>
        <authorList>
            <person name="Jiao Y."/>
        </authorList>
    </citation>
    <scope>NUCLEOTIDE SEQUENCE [LARGE SCALE GENOMIC DNA]</scope>
    <source>
        <strain evidence="7">IBCAS-2021</strain>
        <tissue evidence="7">Leaf</tissue>
    </source>
</reference>
<dbReference type="CDD" id="cd12266">
    <property type="entry name" value="RRM_like_XS"/>
    <property type="match status" value="1"/>
</dbReference>
<keyword evidence="8" id="KW-1185">Reference proteome</keyword>
<feature type="compositionally biased region" description="Acidic residues" evidence="4">
    <location>
        <begin position="193"/>
        <end position="215"/>
    </location>
</feature>
<comment type="similarity">
    <text evidence="3">Belongs to the SGS3 family.</text>
</comment>
<comment type="caution">
    <text evidence="7">The sequence shown here is derived from an EMBL/GenBank/DDBJ whole genome shotgun (WGS) entry which is preliminary data.</text>
</comment>
<dbReference type="GO" id="GO:0051607">
    <property type="term" value="P:defense response to virus"/>
    <property type="evidence" value="ECO:0007669"/>
    <property type="project" value="InterPro"/>
</dbReference>
<feature type="compositionally biased region" description="Basic and acidic residues" evidence="4">
    <location>
        <begin position="49"/>
        <end position="59"/>
    </location>
</feature>
<evidence type="ECO:0000256" key="2">
    <source>
        <dbReference type="ARBA" id="ARBA00023158"/>
    </source>
</evidence>
<dbReference type="InterPro" id="IPR038588">
    <property type="entry name" value="XS_domain_sf"/>
</dbReference>
<dbReference type="EMBL" id="JAINDJ010000002">
    <property type="protein sequence ID" value="KAG9457052.1"/>
    <property type="molecule type" value="Genomic_DNA"/>
</dbReference>
<feature type="compositionally biased region" description="Polar residues" evidence="4">
    <location>
        <begin position="1"/>
        <end position="21"/>
    </location>
</feature>
<dbReference type="InterPro" id="IPR005381">
    <property type="entry name" value="Znf-XS_domain"/>
</dbReference>
<feature type="compositionally biased region" description="Polar residues" evidence="4">
    <location>
        <begin position="74"/>
        <end position="96"/>
    </location>
</feature>
<feature type="domain" description="XS" evidence="5">
    <location>
        <begin position="326"/>
        <end position="439"/>
    </location>
</feature>
<dbReference type="AlphaFoldDB" id="A0AAV7FB98"/>
<evidence type="ECO:0000313" key="7">
    <source>
        <dbReference type="EMBL" id="KAG9457052.1"/>
    </source>
</evidence>